<proteinExistence type="predicted"/>
<sequence>MKNLVIISFWCERSIKPLLHLLKQLQRIESGCLFDIVVVCNANSLGNIPDLPQLDSQKVKYLIRENTGFNIGAWDYGWRHLPPYDYYLFLQDDCFIVRPLWLKAFVDRFCQSPQIGLLGESLNWECTWEELVRSSYNQINRDHLLNGEPIKRVDFYRHFLEEHKIPEGETAEHLQSIIIFTSRSILEKIDGFILGKNYGEAIASEIAISKKVQGLGYQIQTVNPDSCYHYIAHPQWFRRKRRLDRWLYTVRSKIIPIYRQATDN</sequence>
<accession>A0A2H6BP26</accession>
<dbReference type="Proteomes" id="UP000236321">
    <property type="component" value="Unassembled WGS sequence"/>
</dbReference>
<dbReference type="SUPFAM" id="SSF53448">
    <property type="entry name" value="Nucleotide-diphospho-sugar transferases"/>
    <property type="match status" value="1"/>
</dbReference>
<dbReference type="AlphaFoldDB" id="A0A2H6BP26"/>
<name>A0A2H6BP26_MICAE</name>
<comment type="caution">
    <text evidence="1">The sequence shown here is derived from an EMBL/GenBank/DDBJ whole genome shotgun (WGS) entry which is preliminary data.</text>
</comment>
<protein>
    <submittedName>
        <fullName evidence="1">Uncharacterized protein</fullName>
    </submittedName>
</protein>
<dbReference type="InterPro" id="IPR029044">
    <property type="entry name" value="Nucleotide-diphossugar_trans"/>
</dbReference>
<organism evidence="1 2">
    <name type="scientific">Microcystis aeruginosa NIES-298</name>
    <dbReference type="NCBI Taxonomy" id="449468"/>
    <lineage>
        <taxon>Bacteria</taxon>
        <taxon>Bacillati</taxon>
        <taxon>Cyanobacteriota</taxon>
        <taxon>Cyanophyceae</taxon>
        <taxon>Oscillatoriophycideae</taxon>
        <taxon>Chroococcales</taxon>
        <taxon>Microcystaceae</taxon>
        <taxon>Microcystis</taxon>
    </lineage>
</organism>
<dbReference type="RefSeq" id="WP_002735798.1">
    <property type="nucleotide sequence ID" value="NZ_BEYQ01000003.1"/>
</dbReference>
<dbReference type="EMBL" id="BEYQ01000003">
    <property type="protein sequence ID" value="GBD51945.1"/>
    <property type="molecule type" value="Genomic_DNA"/>
</dbReference>
<dbReference type="Gene3D" id="3.90.550.10">
    <property type="entry name" value="Spore Coat Polysaccharide Biosynthesis Protein SpsA, Chain A"/>
    <property type="match status" value="1"/>
</dbReference>
<evidence type="ECO:0000313" key="1">
    <source>
        <dbReference type="EMBL" id="GBD51945.1"/>
    </source>
</evidence>
<gene>
    <name evidence="1" type="ORF">BGM30_10380</name>
</gene>
<reference evidence="2" key="1">
    <citation type="submission" date="2017-12" db="EMBL/GenBank/DDBJ databases">
        <title>Improved Draft Genome Sequence of Microcystis aeruginosa NIES-298, a Microcystin-Producing Cyanobacterium from Lake Kasumigaura, Japan.</title>
        <authorList>
            <person name="Yamaguchi H."/>
            <person name="Suzuki S."/>
            <person name="Kawachi M."/>
        </authorList>
    </citation>
    <scope>NUCLEOTIDE SEQUENCE [LARGE SCALE GENOMIC DNA]</scope>
    <source>
        <strain evidence="2">NIES-298</strain>
    </source>
</reference>
<evidence type="ECO:0000313" key="2">
    <source>
        <dbReference type="Proteomes" id="UP000236321"/>
    </source>
</evidence>